<sequence length="269" mass="28734">MRHLDTDALHALSAGEPEAVAYFREHLAQPCEACMDFLAKTPGPGLLDGQVDNLLLHLAPARQEEPRLDEVGFARVRRGLRAPARPWRGVAAALALAAGLAGLVVLTRAPVHPPGGEKGSWDGVKGVGRLALESSVVAREPNGTLRRLDSGASASEQDVLVLRYHATEAGEALLFQQRADAAPELLGRFPLHAGTHELEGPQGLVGISLEGESGPLSLWLVGFPSGQVPPPDEVREALTRGDMEESSVLAINRFDLHVRGDQRQNPSPR</sequence>
<evidence type="ECO:0000313" key="1">
    <source>
        <dbReference type="EMBL" id="MCY1079968.1"/>
    </source>
</evidence>
<gene>
    <name evidence="1" type="ORF">OV287_36515</name>
</gene>
<dbReference type="RefSeq" id="WP_267538653.1">
    <property type="nucleotide sequence ID" value="NZ_JAPNKA010000001.1"/>
</dbReference>
<organism evidence="1 2">
    <name type="scientific">Archangium lansingense</name>
    <dbReference type="NCBI Taxonomy" id="2995310"/>
    <lineage>
        <taxon>Bacteria</taxon>
        <taxon>Pseudomonadati</taxon>
        <taxon>Myxococcota</taxon>
        <taxon>Myxococcia</taxon>
        <taxon>Myxococcales</taxon>
        <taxon>Cystobacterineae</taxon>
        <taxon>Archangiaceae</taxon>
        <taxon>Archangium</taxon>
    </lineage>
</organism>
<comment type="caution">
    <text evidence="1">The sequence shown here is derived from an EMBL/GenBank/DDBJ whole genome shotgun (WGS) entry which is preliminary data.</text>
</comment>
<accession>A0ABT4AE56</accession>
<dbReference type="Proteomes" id="UP001207654">
    <property type="component" value="Unassembled WGS sequence"/>
</dbReference>
<proteinExistence type="predicted"/>
<reference evidence="1 2" key="1">
    <citation type="submission" date="2022-11" db="EMBL/GenBank/DDBJ databases">
        <title>Minimal conservation of predation-associated metabolite biosynthetic gene clusters underscores biosynthetic potential of Myxococcota including descriptions for ten novel species: Archangium lansinium sp. nov., Myxococcus landrumus sp. nov., Nannocystis bai.</title>
        <authorList>
            <person name="Ahearne A."/>
            <person name="Stevens C."/>
            <person name="Phillips K."/>
        </authorList>
    </citation>
    <scope>NUCLEOTIDE SEQUENCE [LARGE SCALE GENOMIC DNA]</scope>
    <source>
        <strain evidence="1 2">MIWBW</strain>
    </source>
</reference>
<name>A0ABT4AE56_9BACT</name>
<protein>
    <submittedName>
        <fullName evidence="1">Uncharacterized protein</fullName>
    </submittedName>
</protein>
<keyword evidence="2" id="KW-1185">Reference proteome</keyword>
<dbReference type="EMBL" id="JAPNKA010000001">
    <property type="protein sequence ID" value="MCY1079968.1"/>
    <property type="molecule type" value="Genomic_DNA"/>
</dbReference>
<evidence type="ECO:0000313" key="2">
    <source>
        <dbReference type="Proteomes" id="UP001207654"/>
    </source>
</evidence>